<dbReference type="KEGG" id="abas:ACPOL_3654"/>
<dbReference type="PANTHER" id="PTHR43179">
    <property type="entry name" value="RHAMNOSYLTRANSFERASE WBBL"/>
    <property type="match status" value="1"/>
</dbReference>
<dbReference type="GO" id="GO:0016757">
    <property type="term" value="F:glycosyltransferase activity"/>
    <property type="evidence" value="ECO:0007669"/>
    <property type="project" value="UniProtKB-KW"/>
</dbReference>
<evidence type="ECO:0000259" key="4">
    <source>
        <dbReference type="Pfam" id="PF00535"/>
    </source>
</evidence>
<proteinExistence type="inferred from homology"/>
<comment type="similarity">
    <text evidence="1">Belongs to the glycosyltransferase 2 family.</text>
</comment>
<evidence type="ECO:0000256" key="1">
    <source>
        <dbReference type="ARBA" id="ARBA00006739"/>
    </source>
</evidence>
<name>A0A2Z5G2N0_9BACT</name>
<dbReference type="AlphaFoldDB" id="A0A2Z5G2N0"/>
<dbReference type="OrthoDB" id="9771846at2"/>
<evidence type="ECO:0000256" key="3">
    <source>
        <dbReference type="ARBA" id="ARBA00022679"/>
    </source>
</evidence>
<keyword evidence="2" id="KW-0328">Glycosyltransferase</keyword>
<gene>
    <name evidence="5" type="ORF">ACPOL_3654</name>
</gene>
<reference evidence="5 6" key="1">
    <citation type="journal article" date="2018" name="Front. Microbiol.">
        <title>Hydrolytic Capabilities as a Key to Environmental Success: Chitinolytic and Cellulolytic Acidobacteria From Acidic Sub-arctic Soils and Boreal Peatlands.</title>
        <authorList>
            <person name="Belova S.E."/>
            <person name="Ravin N.V."/>
            <person name="Pankratov T.A."/>
            <person name="Rakitin A.L."/>
            <person name="Ivanova A.A."/>
            <person name="Beletsky A.V."/>
            <person name="Mardanov A.V."/>
            <person name="Sinninghe Damste J.S."/>
            <person name="Dedysh S.N."/>
        </authorList>
    </citation>
    <scope>NUCLEOTIDE SEQUENCE [LARGE SCALE GENOMIC DNA]</scope>
    <source>
        <strain evidence="5 6">SBC82</strain>
    </source>
</reference>
<dbReference type="Pfam" id="PF00535">
    <property type="entry name" value="Glycos_transf_2"/>
    <property type="match status" value="1"/>
</dbReference>
<dbReference type="SUPFAM" id="SSF53448">
    <property type="entry name" value="Nucleotide-diphospho-sugar transferases"/>
    <property type="match status" value="1"/>
</dbReference>
<feature type="domain" description="Glycosyltransferase 2-like" evidence="4">
    <location>
        <begin position="10"/>
        <end position="113"/>
    </location>
</feature>
<protein>
    <submittedName>
        <fullName evidence="5">dTDP-rhamnosyl transferase RfbF</fullName>
    </submittedName>
</protein>
<accession>A0A2Z5G2N0</accession>
<evidence type="ECO:0000313" key="5">
    <source>
        <dbReference type="EMBL" id="AXC12937.1"/>
    </source>
</evidence>
<dbReference type="InterPro" id="IPR001173">
    <property type="entry name" value="Glyco_trans_2-like"/>
</dbReference>
<dbReference type="Proteomes" id="UP000253606">
    <property type="component" value="Chromosome"/>
</dbReference>
<dbReference type="PANTHER" id="PTHR43179:SF12">
    <property type="entry name" value="GALACTOFURANOSYLTRANSFERASE GLFT2"/>
    <property type="match status" value="1"/>
</dbReference>
<organism evidence="5 6">
    <name type="scientific">Acidisarcina polymorpha</name>
    <dbReference type="NCBI Taxonomy" id="2211140"/>
    <lineage>
        <taxon>Bacteria</taxon>
        <taxon>Pseudomonadati</taxon>
        <taxon>Acidobacteriota</taxon>
        <taxon>Terriglobia</taxon>
        <taxon>Terriglobales</taxon>
        <taxon>Acidobacteriaceae</taxon>
        <taxon>Acidisarcina</taxon>
    </lineage>
</organism>
<evidence type="ECO:0000313" key="6">
    <source>
        <dbReference type="Proteomes" id="UP000253606"/>
    </source>
</evidence>
<dbReference type="InterPro" id="IPR029044">
    <property type="entry name" value="Nucleotide-diphossugar_trans"/>
</dbReference>
<keyword evidence="3 5" id="KW-0808">Transferase</keyword>
<dbReference type="EMBL" id="CP030840">
    <property type="protein sequence ID" value="AXC12937.1"/>
    <property type="molecule type" value="Genomic_DNA"/>
</dbReference>
<keyword evidence="6" id="KW-1185">Reference proteome</keyword>
<dbReference type="RefSeq" id="WP_114208039.1">
    <property type="nucleotide sequence ID" value="NZ_CP030840.1"/>
</dbReference>
<sequence length="291" mass="32958">MAKNGVCAIIISFRPPAVVPGNLAAARPQVEGLVVVDNGSSEQSLAPIRRLSEELDFHLIENGANLGIAAALNVGVKWAKAQGFKWVALFDQDSTMTDGFMTAMLHEYDIHPEKEKVAVITPKHMELETGKWRPPAFAVDGTPLIAITSGSVMPVHIFDHCGYFEEDLIIDRVDDEYCLRVRSYGYTLVLCRQAFLRHSVGTPTMHSLLGKKVRATNYGAKRRYYLTRNRVVMAKRYWRQYPRWAFWTMFAIGHDLVVNLLFEDHPWSKMITTFRGIFDALRGRMGKVVEL</sequence>
<evidence type="ECO:0000256" key="2">
    <source>
        <dbReference type="ARBA" id="ARBA00022676"/>
    </source>
</evidence>
<dbReference type="CDD" id="cd02526">
    <property type="entry name" value="GT2_RfbF_like"/>
    <property type="match status" value="1"/>
</dbReference>
<dbReference type="Gene3D" id="3.90.550.10">
    <property type="entry name" value="Spore Coat Polysaccharide Biosynthesis Protein SpsA, Chain A"/>
    <property type="match status" value="1"/>
</dbReference>